<evidence type="ECO:0000256" key="5">
    <source>
        <dbReference type="ARBA" id="ARBA00022741"/>
    </source>
</evidence>
<accession>A0A8S5S5T4</accession>
<dbReference type="PROSITE" id="PS50880">
    <property type="entry name" value="TOPRIM"/>
    <property type="match status" value="1"/>
</dbReference>
<evidence type="ECO:0000256" key="8">
    <source>
        <dbReference type="ARBA" id="ARBA00023125"/>
    </source>
</evidence>
<evidence type="ECO:0000256" key="4">
    <source>
        <dbReference type="ARBA" id="ARBA00012895"/>
    </source>
</evidence>
<dbReference type="SUPFAM" id="SSF54211">
    <property type="entry name" value="Ribosomal protein S5 domain 2-like"/>
    <property type="match status" value="1"/>
</dbReference>
<dbReference type="InterPro" id="IPR013759">
    <property type="entry name" value="Topo_IIA_B_C"/>
</dbReference>
<sequence>MSKEKFEIKKLSDREHIVHRPSMYIGSVSNEQHETAIFENVFEEPKLQTKQLTYAPGLIKIINEVIDNSVDVIIKTGKGSTIKVKLSEDKVEVQDDSTGFPMPEKFKKLAMNGGTSKREVFEDLPVVIALGNARAGSNFNDEDNLGQMGTNGVGAFATNCFSKRFVCVTKTQDTTTKVEWRDNALLHSCNIDYKKSEPGTNITFWPDLAKFSLAEISEDVKDVIRTRLVVLSLTYPDIKFYFDGKRIKTPKKIANLFTTEETPFVEHSTDNYQVLVIANSEKTSHFSVVNGLNTPDGGSHIDLILQEIVKELSETKGLNCTRADVLNTLQIVFIGRGWKNLRFNSQTKEKITNSTKETREYLGDLNPLVQKVKKSKQIKDFIKATTQARELRVEKKAIKDAKKTKIKSDKFLDAQGDREILMLVEGDSAMGGLVPALGRKGIAYYALKGKPLNAYKSSAQKVAANKELSELLAIIHQSDFKSLVCAVDADLDGAHIFGLLLGFITQFLPEHKDKVCKLQTPVKGAMKDGKLVRWTFDIEGSVDIKSGESLMYFKGLGSLDPSDIAEVIRVNGLDTILKPVSLEDPRFAEMLDAWLGDDSQKRKDMILANNFSIASI</sequence>
<dbReference type="SUPFAM" id="SSF56719">
    <property type="entry name" value="Type II DNA topoisomerase"/>
    <property type="match status" value="1"/>
</dbReference>
<dbReference type="PANTHER" id="PTHR10169:SF38">
    <property type="entry name" value="DNA TOPOISOMERASE 2"/>
    <property type="match status" value="1"/>
</dbReference>
<evidence type="ECO:0000259" key="10">
    <source>
        <dbReference type="PROSITE" id="PS50880"/>
    </source>
</evidence>
<organism evidence="11">
    <name type="scientific">Myoviridae sp. ctqEN1</name>
    <dbReference type="NCBI Taxonomy" id="2827709"/>
    <lineage>
        <taxon>Viruses</taxon>
        <taxon>Duplodnaviria</taxon>
        <taxon>Heunggongvirae</taxon>
        <taxon>Uroviricota</taxon>
        <taxon>Caudoviricetes</taxon>
    </lineage>
</organism>
<evidence type="ECO:0000256" key="9">
    <source>
        <dbReference type="ARBA" id="ARBA00023235"/>
    </source>
</evidence>
<dbReference type="InterPro" id="IPR020568">
    <property type="entry name" value="Ribosomal_Su5_D2-typ_SF"/>
</dbReference>
<dbReference type="InterPro" id="IPR014721">
    <property type="entry name" value="Ribsml_uS5_D2-typ_fold_subgr"/>
</dbReference>
<dbReference type="InterPro" id="IPR013760">
    <property type="entry name" value="Topo_IIA-like_dom_sf"/>
</dbReference>
<dbReference type="GO" id="GO:0006265">
    <property type="term" value="P:DNA topological change"/>
    <property type="evidence" value="ECO:0007669"/>
    <property type="project" value="InterPro"/>
</dbReference>
<proteinExistence type="inferred from homology"/>
<dbReference type="SMART" id="SM00433">
    <property type="entry name" value="TOP2c"/>
    <property type="match status" value="1"/>
</dbReference>
<protein>
    <recommendedName>
        <fullName evidence="4">DNA topoisomerase (ATP-hydrolyzing)</fullName>
        <ecNumber evidence="4">5.6.2.2</ecNumber>
    </recommendedName>
</protein>
<keyword evidence="8" id="KW-0238">DNA-binding</keyword>
<dbReference type="EMBL" id="BK032535">
    <property type="protein sequence ID" value="DAF46305.1"/>
    <property type="molecule type" value="Genomic_DNA"/>
</dbReference>
<keyword evidence="7" id="KW-0799">Topoisomerase</keyword>
<name>A0A8S5S5T4_9CAUD</name>
<dbReference type="GO" id="GO:0000819">
    <property type="term" value="P:sister chromatid segregation"/>
    <property type="evidence" value="ECO:0007669"/>
    <property type="project" value="TreeGrafter"/>
</dbReference>
<dbReference type="Gene3D" id="3.40.50.670">
    <property type="match status" value="1"/>
</dbReference>
<dbReference type="Pfam" id="PF00204">
    <property type="entry name" value="DNA_gyraseB"/>
    <property type="match status" value="1"/>
</dbReference>
<evidence type="ECO:0000313" key="11">
    <source>
        <dbReference type="EMBL" id="DAF46305.1"/>
    </source>
</evidence>
<dbReference type="GO" id="GO:0005524">
    <property type="term" value="F:ATP binding"/>
    <property type="evidence" value="ECO:0007669"/>
    <property type="project" value="UniProtKB-KW"/>
</dbReference>
<keyword evidence="6" id="KW-0067">ATP-binding</keyword>
<evidence type="ECO:0000256" key="6">
    <source>
        <dbReference type="ARBA" id="ARBA00022840"/>
    </source>
</evidence>
<keyword evidence="9" id="KW-0413">Isomerase</keyword>
<evidence type="ECO:0000256" key="3">
    <source>
        <dbReference type="ARBA" id="ARBA00011080"/>
    </source>
</evidence>
<dbReference type="InterPro" id="IPR006171">
    <property type="entry name" value="TOPRIM_dom"/>
</dbReference>
<reference evidence="11" key="1">
    <citation type="journal article" date="2021" name="Proc. Natl. Acad. Sci. U.S.A.">
        <title>A Catalog of Tens of Thousands of Viruses from Human Metagenomes Reveals Hidden Associations with Chronic Diseases.</title>
        <authorList>
            <person name="Tisza M.J."/>
            <person name="Buck C.B."/>
        </authorList>
    </citation>
    <scope>NUCLEOTIDE SEQUENCE</scope>
    <source>
        <strain evidence="11">CtqEN1</strain>
    </source>
</reference>
<comment type="similarity">
    <text evidence="3">Belongs to the type II topoisomerase family.</text>
</comment>
<dbReference type="Gene3D" id="3.30.230.10">
    <property type="match status" value="1"/>
</dbReference>
<keyword evidence="5" id="KW-0547">Nucleotide-binding</keyword>
<evidence type="ECO:0000256" key="2">
    <source>
        <dbReference type="ARBA" id="ARBA00001946"/>
    </source>
</evidence>
<dbReference type="Gene3D" id="3.30.565.10">
    <property type="entry name" value="Histidine kinase-like ATPase, C-terminal domain"/>
    <property type="match status" value="1"/>
</dbReference>
<dbReference type="InterPro" id="IPR013506">
    <property type="entry name" value="Topo_IIA_bsu_dom2"/>
</dbReference>
<dbReference type="PANTHER" id="PTHR10169">
    <property type="entry name" value="DNA TOPOISOMERASE/GYRASE"/>
    <property type="match status" value="1"/>
</dbReference>
<dbReference type="Pfam" id="PF01751">
    <property type="entry name" value="Toprim"/>
    <property type="match status" value="1"/>
</dbReference>
<dbReference type="InterPro" id="IPR036890">
    <property type="entry name" value="HATPase_C_sf"/>
</dbReference>
<dbReference type="GO" id="GO:0003918">
    <property type="term" value="F:DNA topoisomerase type II (double strand cut, ATP-hydrolyzing) activity"/>
    <property type="evidence" value="ECO:0007669"/>
    <property type="project" value="UniProtKB-EC"/>
</dbReference>
<evidence type="ECO:0000256" key="1">
    <source>
        <dbReference type="ARBA" id="ARBA00000185"/>
    </source>
</evidence>
<evidence type="ECO:0000256" key="7">
    <source>
        <dbReference type="ARBA" id="ARBA00023029"/>
    </source>
</evidence>
<comment type="catalytic activity">
    <reaction evidence="1">
        <text>ATP-dependent breakage, passage and rejoining of double-stranded DNA.</text>
        <dbReference type="EC" id="5.6.2.2"/>
    </reaction>
</comment>
<dbReference type="SUPFAM" id="SSF55874">
    <property type="entry name" value="ATPase domain of HSP90 chaperone/DNA topoisomerase II/histidine kinase"/>
    <property type="match status" value="1"/>
</dbReference>
<dbReference type="InterPro" id="IPR050634">
    <property type="entry name" value="DNA_Topoisomerase_II"/>
</dbReference>
<feature type="domain" description="Toprim" evidence="10">
    <location>
        <begin position="419"/>
        <end position="523"/>
    </location>
</feature>
<dbReference type="PRINTS" id="PR00418">
    <property type="entry name" value="TPI2FAMILY"/>
</dbReference>
<dbReference type="PROSITE" id="PS00177">
    <property type="entry name" value="TOPOISOMERASE_II"/>
    <property type="match status" value="1"/>
</dbReference>
<dbReference type="GO" id="GO:0003677">
    <property type="term" value="F:DNA binding"/>
    <property type="evidence" value="ECO:0007669"/>
    <property type="project" value="UniProtKB-KW"/>
</dbReference>
<comment type="cofactor">
    <cofactor evidence="2">
        <name>Mg(2+)</name>
        <dbReference type="ChEBI" id="CHEBI:18420"/>
    </cofactor>
</comment>
<dbReference type="InterPro" id="IPR018522">
    <property type="entry name" value="TopoIIA_CS"/>
</dbReference>
<dbReference type="InterPro" id="IPR001241">
    <property type="entry name" value="Topo_IIA"/>
</dbReference>
<dbReference type="EC" id="5.6.2.2" evidence="4"/>